<gene>
    <name evidence="2" type="ORF">HAX54_003638</name>
</gene>
<reference evidence="2 3" key="1">
    <citation type="journal article" date="2021" name="BMC Genomics">
        <title>Datura genome reveals duplications of psychoactive alkaloid biosynthetic genes and high mutation rate following tissue culture.</title>
        <authorList>
            <person name="Rajewski A."/>
            <person name="Carter-House D."/>
            <person name="Stajich J."/>
            <person name="Litt A."/>
        </authorList>
    </citation>
    <scope>NUCLEOTIDE SEQUENCE [LARGE SCALE GENOMIC DNA]</scope>
    <source>
        <strain evidence="2">AR-01</strain>
    </source>
</reference>
<evidence type="ECO:0000313" key="3">
    <source>
        <dbReference type="Proteomes" id="UP000823775"/>
    </source>
</evidence>
<dbReference type="Proteomes" id="UP000823775">
    <property type="component" value="Unassembled WGS sequence"/>
</dbReference>
<organism evidence="2 3">
    <name type="scientific">Datura stramonium</name>
    <name type="common">Jimsonweed</name>
    <name type="synonym">Common thornapple</name>
    <dbReference type="NCBI Taxonomy" id="4076"/>
    <lineage>
        <taxon>Eukaryota</taxon>
        <taxon>Viridiplantae</taxon>
        <taxon>Streptophyta</taxon>
        <taxon>Embryophyta</taxon>
        <taxon>Tracheophyta</taxon>
        <taxon>Spermatophyta</taxon>
        <taxon>Magnoliopsida</taxon>
        <taxon>eudicotyledons</taxon>
        <taxon>Gunneridae</taxon>
        <taxon>Pentapetalae</taxon>
        <taxon>asterids</taxon>
        <taxon>lamiids</taxon>
        <taxon>Solanales</taxon>
        <taxon>Solanaceae</taxon>
        <taxon>Solanoideae</taxon>
        <taxon>Datureae</taxon>
        <taxon>Datura</taxon>
    </lineage>
</organism>
<name>A0ABS8T758_DATST</name>
<dbReference type="EMBL" id="JACEIK010001166">
    <property type="protein sequence ID" value="MCD7466696.1"/>
    <property type="molecule type" value="Genomic_DNA"/>
</dbReference>
<protein>
    <submittedName>
        <fullName evidence="2">Uncharacterized protein</fullName>
    </submittedName>
</protein>
<sequence length="128" mass="14841">MESKENEVVISQPSLKRLRKDPKDASSSPIKVGPAKRFGAKAVEPHELKWFNTQKEVKYATENWIDEGLLVLEFPNIRDNLHKLGVGYIFVELEECNLTFVREFYVNWDTSFGESTKVKIRVTIVRLE</sequence>
<comment type="caution">
    <text evidence="2">The sequence shown here is derived from an EMBL/GenBank/DDBJ whole genome shotgun (WGS) entry which is preliminary data.</text>
</comment>
<proteinExistence type="predicted"/>
<feature type="region of interest" description="Disordered" evidence="1">
    <location>
        <begin position="1"/>
        <end position="33"/>
    </location>
</feature>
<evidence type="ECO:0000256" key="1">
    <source>
        <dbReference type="SAM" id="MobiDB-lite"/>
    </source>
</evidence>
<evidence type="ECO:0000313" key="2">
    <source>
        <dbReference type="EMBL" id="MCD7466696.1"/>
    </source>
</evidence>
<accession>A0ABS8T758</accession>
<keyword evidence="3" id="KW-1185">Reference proteome</keyword>